<organism evidence="1 2">
    <name type="scientific">Listeria rocourtiae</name>
    <dbReference type="NCBI Taxonomy" id="647910"/>
    <lineage>
        <taxon>Bacteria</taxon>
        <taxon>Bacillati</taxon>
        <taxon>Bacillota</taxon>
        <taxon>Bacilli</taxon>
        <taxon>Bacillales</taxon>
        <taxon>Listeriaceae</taxon>
        <taxon>Listeria</taxon>
    </lineage>
</organism>
<keyword evidence="2" id="KW-1185">Reference proteome</keyword>
<protein>
    <submittedName>
        <fullName evidence="1">Uncharacterized protein</fullName>
    </submittedName>
</protein>
<sequence length="118" mass="13169">MEKQIEFIDGSTSTVETAVSGLTLLTLQNDGVIDGAFFKGFMKEEVDMSPLPLLQAVYAAYIQHNGKQDSKSYNEFLESYVLDMEVDMIVYFAVITKQGRNKLAEKFEKKTGKAGAKK</sequence>
<proteinExistence type="predicted"/>
<evidence type="ECO:0000313" key="2">
    <source>
        <dbReference type="Proteomes" id="UP000295558"/>
    </source>
</evidence>
<comment type="caution">
    <text evidence="1">The sequence shown here is derived from an EMBL/GenBank/DDBJ whole genome shotgun (WGS) entry which is preliminary data.</text>
</comment>
<dbReference type="STRING" id="1265846.PROCOU_11138"/>
<name>A0A4R6ZIA8_9LIST</name>
<dbReference type="RefSeq" id="WP_133620923.1">
    <property type="nucleotide sequence ID" value="NZ_SNZK01000011.1"/>
</dbReference>
<gene>
    <name evidence="1" type="ORF">DFP96_11140</name>
</gene>
<accession>A0A4R6ZIA8</accession>
<reference evidence="1 2" key="1">
    <citation type="submission" date="2019-03" db="EMBL/GenBank/DDBJ databases">
        <title>Genomic Encyclopedia of Type Strains, Phase III (KMG-III): the genomes of soil and plant-associated and newly described type strains.</title>
        <authorList>
            <person name="Whitman W."/>
        </authorList>
    </citation>
    <scope>NUCLEOTIDE SEQUENCE [LARGE SCALE GENOMIC DNA]</scope>
    <source>
        <strain evidence="1 2">CECT 7972</strain>
    </source>
</reference>
<dbReference type="AlphaFoldDB" id="A0A4R6ZIA8"/>
<evidence type="ECO:0000313" key="1">
    <source>
        <dbReference type="EMBL" id="TDR51734.1"/>
    </source>
</evidence>
<dbReference type="Proteomes" id="UP000295558">
    <property type="component" value="Unassembled WGS sequence"/>
</dbReference>
<dbReference type="OrthoDB" id="2426896at2"/>
<dbReference type="EMBL" id="SNZK01000011">
    <property type="protein sequence ID" value="TDR51734.1"/>
    <property type="molecule type" value="Genomic_DNA"/>
</dbReference>